<keyword evidence="1 2" id="KW-0103">Bromodomain</keyword>
<sequence>MPQALFVEGDMTNAKLRASLMNLTKLMTAQSHVVNNHFVSKINQGVGPQPNANTPTSRIWDFLRMNPRTFHGTTVDEYPQGSIDEVFKLVDAMGVTPREKADLASYQLKDVAQVSFEKLSIETLRMRTGKPTKLPEKRILQLILDVLQRRDTYEIFAEPVDPTEVEDYYKIIKEPMDFGTMRAKLHEGMYQNLQQFERDAFLIPKNAMHFNSSGTVYFRQARAIYDLAKKAFHVLKTNPKNIEVEFPVNRCRSMRRLQNEARDTGHVIPDGALDVSSKNIGLGPSVPSTYRRSSKERPSLSTKDAAPTDGAFLLGNRHAQSLSSLGAGRCSAYEFFRPSPYHDTSSFLCNQNPESLILNRNGSYRESLMSFARDLGPTAQTVANAKMQGSYPFLLSHTTKGPPTCLGFAAFAHVQNQSNTGVLTSYQKLSSPVRGFCSVLKSTSDRIDVSNVAKGDETCKIAGMSSLKEPLPYTEYSEKKHTSILCYKRNVHKVTEEGAKKTLNGSERKENYLGTHIVTNGTSGDTKKHGRRTAKVEENKVLPVVLALEQSHSSLSELKWRNKKSSNFTSRKTRSQSKIAEPNVTGTISGLTKNKSFRSKHENKAAICAQNNNFGSSINPTFLEPMSKASESKLSKTIPVMPFPGIMSSRFTFDMPFLKAQLNQMNPVGKNDMPQVSRHNMEWSLYGQGSNNRMGREVNLSVSSLQDKPNSTLQTMPTFNYNYQSSHLSIDTDLALQL</sequence>
<evidence type="ECO:0000256" key="2">
    <source>
        <dbReference type="PROSITE-ProRule" id="PRU00035"/>
    </source>
</evidence>
<dbReference type="SMART" id="SM00297">
    <property type="entry name" value="BROMO"/>
    <property type="match status" value="1"/>
</dbReference>
<dbReference type="InterPro" id="IPR051831">
    <property type="entry name" value="Bromodomain_contain_prot"/>
</dbReference>
<evidence type="ECO:0000313" key="6">
    <source>
        <dbReference type="RefSeq" id="XP_015087037.1"/>
    </source>
</evidence>
<dbReference type="Pfam" id="PF00439">
    <property type="entry name" value="Bromodomain"/>
    <property type="match status" value="1"/>
</dbReference>
<feature type="region of interest" description="Disordered" evidence="3">
    <location>
        <begin position="278"/>
        <end position="307"/>
    </location>
</feature>
<evidence type="ECO:0000313" key="5">
    <source>
        <dbReference type="Proteomes" id="UP000694930"/>
    </source>
</evidence>
<protein>
    <submittedName>
        <fullName evidence="6">Uncharacterized protein LOC107030177</fullName>
    </submittedName>
</protein>
<reference evidence="5" key="1">
    <citation type="journal article" date="2014" name="Nat. Genet.">
        <title>The genome of the stress-tolerant wild tomato species Solanum pennellii.</title>
        <authorList>
            <person name="Bolger A."/>
            <person name="Scossa F."/>
            <person name="Bolger M.E."/>
            <person name="Lanz C."/>
            <person name="Maumus F."/>
            <person name="Tohge T."/>
            <person name="Quesneville H."/>
            <person name="Alseekh S."/>
            <person name="Sorensen I."/>
            <person name="Lichtenstein G."/>
            <person name="Fich E.A."/>
            <person name="Conte M."/>
            <person name="Keller H."/>
            <person name="Schneeberger K."/>
            <person name="Schwacke R."/>
            <person name="Ofner I."/>
            <person name="Vrebalov J."/>
            <person name="Xu Y."/>
            <person name="Osorio S."/>
            <person name="Aflitos S.A."/>
            <person name="Schijlen E."/>
            <person name="Jimenez-Gomez J.M."/>
            <person name="Ryngajllo M."/>
            <person name="Kimura S."/>
            <person name="Kumar R."/>
            <person name="Koenig D."/>
            <person name="Headland L.R."/>
            <person name="Maloof J.N."/>
            <person name="Sinha N."/>
            <person name="van Ham R.C."/>
            <person name="Lankhorst R.K."/>
            <person name="Mao L."/>
            <person name="Vogel A."/>
            <person name="Arsova B."/>
            <person name="Panstruga R."/>
            <person name="Fei Z."/>
            <person name="Rose J.K."/>
            <person name="Zamir D."/>
            <person name="Carrari F."/>
            <person name="Giovannoni J.J."/>
            <person name="Weigel D."/>
            <person name="Usadel B."/>
            <person name="Fernie A.R."/>
        </authorList>
    </citation>
    <scope>NUCLEOTIDE SEQUENCE [LARGE SCALE GENOMIC DNA]</scope>
    <source>
        <strain evidence="5">cv. LA0716</strain>
    </source>
</reference>
<name>A0ABM1HL12_SOLPN</name>
<evidence type="ECO:0000259" key="4">
    <source>
        <dbReference type="PROSITE" id="PS50014"/>
    </source>
</evidence>
<dbReference type="Gene3D" id="1.20.920.10">
    <property type="entry name" value="Bromodomain-like"/>
    <property type="match status" value="1"/>
</dbReference>
<dbReference type="PROSITE" id="PS50014">
    <property type="entry name" value="BROMODOMAIN_2"/>
    <property type="match status" value="1"/>
</dbReference>
<dbReference type="SUPFAM" id="SSF47370">
    <property type="entry name" value="Bromodomain"/>
    <property type="match status" value="1"/>
</dbReference>
<dbReference type="Proteomes" id="UP000694930">
    <property type="component" value="Chromosome 9"/>
</dbReference>
<dbReference type="InterPro" id="IPR036427">
    <property type="entry name" value="Bromodomain-like_sf"/>
</dbReference>
<dbReference type="CDD" id="cd04369">
    <property type="entry name" value="Bromodomain"/>
    <property type="match status" value="1"/>
</dbReference>
<feature type="domain" description="Bromo" evidence="4">
    <location>
        <begin position="148"/>
        <end position="218"/>
    </location>
</feature>
<dbReference type="PANTHER" id="PTHR22881">
    <property type="entry name" value="BROMODOMAIN CONTAINING PROTEIN"/>
    <property type="match status" value="1"/>
</dbReference>
<dbReference type="GeneID" id="107030177"/>
<reference evidence="6" key="2">
    <citation type="submission" date="2025-08" db="UniProtKB">
        <authorList>
            <consortium name="RefSeq"/>
        </authorList>
    </citation>
    <scope>IDENTIFICATION</scope>
</reference>
<proteinExistence type="predicted"/>
<dbReference type="PRINTS" id="PR00503">
    <property type="entry name" value="BROMODOMAIN"/>
</dbReference>
<accession>A0ABM1HL12</accession>
<dbReference type="PANTHER" id="PTHR22881:SF26">
    <property type="entry name" value="BROMODOMAIN CONTAINING PROTEIN, EXPRESSED"/>
    <property type="match status" value="1"/>
</dbReference>
<organism evidence="5 6">
    <name type="scientific">Solanum pennellii</name>
    <name type="common">Tomato</name>
    <name type="synonym">Lycopersicon pennellii</name>
    <dbReference type="NCBI Taxonomy" id="28526"/>
    <lineage>
        <taxon>Eukaryota</taxon>
        <taxon>Viridiplantae</taxon>
        <taxon>Streptophyta</taxon>
        <taxon>Embryophyta</taxon>
        <taxon>Tracheophyta</taxon>
        <taxon>Spermatophyta</taxon>
        <taxon>Magnoliopsida</taxon>
        <taxon>eudicotyledons</taxon>
        <taxon>Gunneridae</taxon>
        <taxon>Pentapetalae</taxon>
        <taxon>asterids</taxon>
        <taxon>lamiids</taxon>
        <taxon>Solanales</taxon>
        <taxon>Solanaceae</taxon>
        <taxon>Solanoideae</taxon>
        <taxon>Solaneae</taxon>
        <taxon>Solanum</taxon>
        <taxon>Solanum subgen. Lycopersicon</taxon>
    </lineage>
</organism>
<evidence type="ECO:0000256" key="1">
    <source>
        <dbReference type="ARBA" id="ARBA00023117"/>
    </source>
</evidence>
<dbReference type="InterPro" id="IPR001487">
    <property type="entry name" value="Bromodomain"/>
</dbReference>
<dbReference type="RefSeq" id="XP_015087037.1">
    <property type="nucleotide sequence ID" value="XM_015231551.2"/>
</dbReference>
<evidence type="ECO:0000256" key="3">
    <source>
        <dbReference type="SAM" id="MobiDB-lite"/>
    </source>
</evidence>
<gene>
    <name evidence="6" type="primary">LOC107030177</name>
</gene>
<keyword evidence="5" id="KW-1185">Reference proteome</keyword>